<dbReference type="OrthoDB" id="9803476at2"/>
<reference evidence="3" key="1">
    <citation type="journal article" date="2019" name="PLoS Negl. Trop. Dis.">
        <title>Revisiting the worldwide diversity of Leptospira species in the environment.</title>
        <authorList>
            <person name="Vincent A.T."/>
            <person name="Schiettekatte O."/>
            <person name="Bourhy P."/>
            <person name="Veyrier F.J."/>
            <person name="Picardeau M."/>
        </authorList>
    </citation>
    <scope>NUCLEOTIDE SEQUENCE [LARGE SCALE GENOMIC DNA]</scope>
    <source>
        <strain evidence="3">201702692</strain>
    </source>
</reference>
<dbReference type="Proteomes" id="UP000298125">
    <property type="component" value="Unassembled WGS sequence"/>
</dbReference>
<dbReference type="Pfam" id="PF08327">
    <property type="entry name" value="AHSA1"/>
    <property type="match status" value="2"/>
</dbReference>
<dbReference type="PANTHER" id="PTHR36929">
    <property type="entry name" value="ATTACHMENT SUBUNIT, PUTATIVE-RELATED"/>
    <property type="match status" value="1"/>
</dbReference>
<dbReference type="PANTHER" id="PTHR36929:SF5">
    <property type="entry name" value="BLR6751 PROTEIN"/>
    <property type="match status" value="1"/>
</dbReference>
<accession>A0A4R9JHK5</accession>
<evidence type="ECO:0000259" key="2">
    <source>
        <dbReference type="Pfam" id="PF08327"/>
    </source>
</evidence>
<dbReference type="Gene3D" id="3.30.530.20">
    <property type="match status" value="2"/>
</dbReference>
<comment type="similarity">
    <text evidence="1">Belongs to the AHA1 family.</text>
</comment>
<feature type="domain" description="Activator of Hsp90 ATPase homologue 1/2-like C-terminal" evidence="2">
    <location>
        <begin position="22"/>
        <end position="169"/>
    </location>
</feature>
<name>A0A4R9JHK5_9LEPT</name>
<evidence type="ECO:0000313" key="4">
    <source>
        <dbReference type="Proteomes" id="UP000298125"/>
    </source>
</evidence>
<dbReference type="EMBL" id="RQGA01000013">
    <property type="protein sequence ID" value="TGL39195.1"/>
    <property type="molecule type" value="Genomic_DNA"/>
</dbReference>
<keyword evidence="4" id="KW-1185">Reference proteome</keyword>
<evidence type="ECO:0000256" key="1">
    <source>
        <dbReference type="ARBA" id="ARBA00006817"/>
    </source>
</evidence>
<sequence length="325" mass="37270">MFKSDVVLTLEEKIVRIERLFDAPIQLVWEVWTNPVHIEKWWGPKGFTNPTVEFDFKVGGAYRIVMRSPEGVDYPIKGKFLEITPFQSFVISDLVDEHPDEWIKDVQKMTGTTGDRDILNSKLRILFEETEGKTKVTLFTEFANNQIRDGFASSGMKEGWSDSFEKLESNALPNQNQISLEKKLNHPQELVFNALSNPLTIDSWWGPSGFKTTTTKMDFKVGGKWVFTMLGPDGKVWPNTIEYKVIRKFDYLEYLHGSGEENKNDDFLVNVYLIAIDKNQTLVKMQMTFSDTNVRNAVIGFGAIESGQQTLSRLNLYLDTEHKSS</sequence>
<dbReference type="InterPro" id="IPR013538">
    <property type="entry name" value="ASHA1/2-like_C"/>
</dbReference>
<gene>
    <name evidence="3" type="ORF">EHQ49_12635</name>
</gene>
<protein>
    <recommendedName>
        <fullName evidence="2">Activator of Hsp90 ATPase homologue 1/2-like C-terminal domain-containing protein</fullName>
    </recommendedName>
</protein>
<evidence type="ECO:0000313" key="3">
    <source>
        <dbReference type="EMBL" id="TGL39195.1"/>
    </source>
</evidence>
<organism evidence="3 4">
    <name type="scientific">Leptospira perdikensis</name>
    <dbReference type="NCBI Taxonomy" id="2484948"/>
    <lineage>
        <taxon>Bacteria</taxon>
        <taxon>Pseudomonadati</taxon>
        <taxon>Spirochaetota</taxon>
        <taxon>Spirochaetia</taxon>
        <taxon>Leptospirales</taxon>
        <taxon>Leptospiraceae</taxon>
        <taxon>Leptospira</taxon>
    </lineage>
</organism>
<proteinExistence type="inferred from homology"/>
<dbReference type="RefSeq" id="WP_135579978.1">
    <property type="nucleotide sequence ID" value="NZ_RQGA01000013.1"/>
</dbReference>
<dbReference type="SUPFAM" id="SSF55961">
    <property type="entry name" value="Bet v1-like"/>
    <property type="match status" value="2"/>
</dbReference>
<dbReference type="InterPro" id="IPR023393">
    <property type="entry name" value="START-like_dom_sf"/>
</dbReference>
<comment type="caution">
    <text evidence="3">The sequence shown here is derived from an EMBL/GenBank/DDBJ whole genome shotgun (WGS) entry which is preliminary data.</text>
</comment>
<dbReference type="AlphaFoldDB" id="A0A4R9JHK5"/>
<feature type="domain" description="Activator of Hsp90 ATPase homologue 1/2-like C-terminal" evidence="2">
    <location>
        <begin position="186"/>
        <end position="318"/>
    </location>
</feature>